<protein>
    <submittedName>
        <fullName evidence="2">Predicted protein</fullName>
    </submittedName>
</protein>
<name>C1MHT2_MICPC</name>
<evidence type="ECO:0000313" key="2">
    <source>
        <dbReference type="EMBL" id="EEH60799.1"/>
    </source>
</evidence>
<keyword evidence="3" id="KW-1185">Reference proteome</keyword>
<organism evidence="3">
    <name type="scientific">Micromonas pusilla (strain CCMP1545)</name>
    <name type="common">Picoplanktonic green alga</name>
    <dbReference type="NCBI Taxonomy" id="564608"/>
    <lineage>
        <taxon>Eukaryota</taxon>
        <taxon>Viridiplantae</taxon>
        <taxon>Chlorophyta</taxon>
        <taxon>Mamiellophyceae</taxon>
        <taxon>Mamiellales</taxon>
        <taxon>Mamiellaceae</taxon>
        <taxon>Micromonas</taxon>
    </lineage>
</organism>
<dbReference type="RefSeq" id="XP_003055547.1">
    <property type="nucleotide sequence ID" value="XM_003055501.1"/>
</dbReference>
<sequence>MRAVAAALGARPLRDRATPAPRVDRASVVATTRASPSPSPRPATDRREPSSSNRGAIASSTRASRQQRNPDDWGGDYDKIREELMSRGPSWAENLPGISNTINWLSQNTFGASAPSPGTRSRKAWDAIALAYRAFLDALPYRRQDGRAARALPKGRVADAHVRWEAFKRGDGASELSDDARRELLDGEAECAAFWRNVAEDGAAAAASRKRAKTVGGVGLSAARDASLAMTEGQVRAITGDVMGLALSLRVAAAKAKEEDAAAAANDDDDDATTTASQTQTLALVDASADEVGDYRDELLSGWGGGGNAAAFVGGFGAITASEAREATASCASTPADIASRVLALSGLLLCTPTEAIAVAHVFPAILETPRSVIAQRMAALKELVPRADAAVIFRAEPRLLLAGDGDVIMANARRSVAAIKSQLPGVNADKLVEQEPSMMFEDISEELEALRELWPEEAFRNSDEQNPFFAEELALAIKALQGKGKEKPFKSL</sequence>
<dbReference type="AlphaFoldDB" id="C1MHT2"/>
<dbReference type="OMA" id="MMFEDIS"/>
<feature type="region of interest" description="Disordered" evidence="1">
    <location>
        <begin position="1"/>
        <end position="77"/>
    </location>
</feature>
<dbReference type="GeneID" id="9680644"/>
<proteinExistence type="predicted"/>
<dbReference type="Proteomes" id="UP000001876">
    <property type="component" value="Unassembled WGS sequence"/>
</dbReference>
<feature type="compositionally biased region" description="Polar residues" evidence="1">
    <location>
        <begin position="50"/>
        <end position="67"/>
    </location>
</feature>
<reference evidence="2 3" key="1">
    <citation type="journal article" date="2009" name="Science">
        <title>Green evolution and dynamic adaptations revealed by genomes of the marine picoeukaryotes Micromonas.</title>
        <authorList>
            <person name="Worden A.Z."/>
            <person name="Lee J.H."/>
            <person name="Mock T."/>
            <person name="Rouze P."/>
            <person name="Simmons M.P."/>
            <person name="Aerts A.L."/>
            <person name="Allen A.E."/>
            <person name="Cuvelier M.L."/>
            <person name="Derelle E."/>
            <person name="Everett M.V."/>
            <person name="Foulon E."/>
            <person name="Grimwood J."/>
            <person name="Gundlach H."/>
            <person name="Henrissat B."/>
            <person name="Napoli C."/>
            <person name="McDonald S.M."/>
            <person name="Parker M.S."/>
            <person name="Rombauts S."/>
            <person name="Salamov A."/>
            <person name="Von Dassow P."/>
            <person name="Badger J.H."/>
            <person name="Coutinho P.M."/>
            <person name="Demir E."/>
            <person name="Dubchak I."/>
            <person name="Gentemann C."/>
            <person name="Eikrem W."/>
            <person name="Gready J.E."/>
            <person name="John U."/>
            <person name="Lanier W."/>
            <person name="Lindquist E.A."/>
            <person name="Lucas S."/>
            <person name="Mayer K.F."/>
            <person name="Moreau H."/>
            <person name="Not F."/>
            <person name="Otillar R."/>
            <person name="Panaud O."/>
            <person name="Pangilinan J."/>
            <person name="Paulsen I."/>
            <person name="Piegu B."/>
            <person name="Poliakov A."/>
            <person name="Robbens S."/>
            <person name="Schmutz J."/>
            <person name="Toulza E."/>
            <person name="Wyss T."/>
            <person name="Zelensky A."/>
            <person name="Zhou K."/>
            <person name="Armbrust E.V."/>
            <person name="Bhattacharya D."/>
            <person name="Goodenough U.W."/>
            <person name="Van de Peer Y."/>
            <person name="Grigoriev I.V."/>
        </authorList>
    </citation>
    <scope>NUCLEOTIDE SEQUENCE [LARGE SCALE GENOMIC DNA]</scope>
    <source>
        <strain evidence="2 3">CCMP1545</strain>
    </source>
</reference>
<dbReference type="KEGG" id="mpp:MICPUCDRAFT_50311"/>
<accession>C1MHT2</accession>
<feature type="compositionally biased region" description="Basic and acidic residues" evidence="1">
    <location>
        <begin position="68"/>
        <end position="77"/>
    </location>
</feature>
<gene>
    <name evidence="2" type="ORF">MICPUCDRAFT_50311</name>
</gene>
<evidence type="ECO:0000313" key="3">
    <source>
        <dbReference type="Proteomes" id="UP000001876"/>
    </source>
</evidence>
<feature type="compositionally biased region" description="Basic and acidic residues" evidence="1">
    <location>
        <begin position="12"/>
        <end position="25"/>
    </location>
</feature>
<dbReference type="OrthoDB" id="528365at2759"/>
<evidence type="ECO:0000256" key="1">
    <source>
        <dbReference type="SAM" id="MobiDB-lite"/>
    </source>
</evidence>
<dbReference type="EMBL" id="GG663735">
    <property type="protein sequence ID" value="EEH60799.1"/>
    <property type="molecule type" value="Genomic_DNA"/>
</dbReference>